<dbReference type="Proteomes" id="UP000051562">
    <property type="component" value="Unassembled WGS sequence"/>
</dbReference>
<accession>A0A0Q3M8G9</accession>
<name>A0A0Q3M8G9_9HYPH</name>
<gene>
    <name evidence="2" type="ORF">ARD30_07555</name>
</gene>
<dbReference type="GO" id="GO:0003677">
    <property type="term" value="F:DNA binding"/>
    <property type="evidence" value="ECO:0007669"/>
    <property type="project" value="InterPro"/>
</dbReference>
<feature type="domain" description="HTH luxR-type" evidence="1">
    <location>
        <begin position="141"/>
        <end position="198"/>
    </location>
</feature>
<evidence type="ECO:0000313" key="3">
    <source>
        <dbReference type="Proteomes" id="UP000051562"/>
    </source>
</evidence>
<evidence type="ECO:0000313" key="2">
    <source>
        <dbReference type="EMBL" id="KQK32113.1"/>
    </source>
</evidence>
<evidence type="ECO:0000259" key="1">
    <source>
        <dbReference type="SMART" id="SM00421"/>
    </source>
</evidence>
<sequence>MDLAMSLHVSIAGRTNFMPLPARRDAAPGAADQASKPVFVIDAGLNALFSNRGAAELAHDGLGGPDRFTACDKDFMARLQVWLKRCRGGSAIGETRLPLALRSGRQVAIDAVHLASIDLFILTVDDPESAMDRNIAQVSEACGLTPTEERMLVLIVEGLDTIIAAKRLGIAPTTARTHLQRLFAKTGTARQSELVRFVATYVEEAR</sequence>
<reference evidence="2 3" key="1">
    <citation type="submission" date="2015-10" db="EMBL/GenBank/DDBJ databases">
        <title>Draft genome of Bosea thiooxidans.</title>
        <authorList>
            <person name="Wang X."/>
        </authorList>
    </citation>
    <scope>NUCLEOTIDE SEQUENCE [LARGE SCALE GENOMIC DNA]</scope>
    <source>
        <strain evidence="2 3">CGMCC 9174</strain>
    </source>
</reference>
<dbReference type="STRING" id="53254.SAMN05660750_02012"/>
<dbReference type="SMART" id="SM00421">
    <property type="entry name" value="HTH_LUXR"/>
    <property type="match status" value="1"/>
</dbReference>
<dbReference type="OrthoDB" id="5497412at2"/>
<dbReference type="Pfam" id="PF00196">
    <property type="entry name" value="GerE"/>
    <property type="match status" value="1"/>
</dbReference>
<dbReference type="AlphaFoldDB" id="A0A0Q3M8G9"/>
<protein>
    <recommendedName>
        <fullName evidence="1">HTH luxR-type domain-containing protein</fullName>
    </recommendedName>
</protein>
<dbReference type="GO" id="GO:0006355">
    <property type="term" value="P:regulation of DNA-templated transcription"/>
    <property type="evidence" value="ECO:0007669"/>
    <property type="project" value="InterPro"/>
</dbReference>
<dbReference type="InterPro" id="IPR016032">
    <property type="entry name" value="Sig_transdc_resp-reg_C-effctor"/>
</dbReference>
<dbReference type="PRINTS" id="PR00038">
    <property type="entry name" value="HTHLUXR"/>
</dbReference>
<dbReference type="EMBL" id="LMAR01000006">
    <property type="protein sequence ID" value="KQK32113.1"/>
    <property type="molecule type" value="Genomic_DNA"/>
</dbReference>
<proteinExistence type="predicted"/>
<organism evidence="2 3">
    <name type="scientific">Bosea thiooxidans</name>
    <dbReference type="NCBI Taxonomy" id="53254"/>
    <lineage>
        <taxon>Bacteria</taxon>
        <taxon>Pseudomonadati</taxon>
        <taxon>Pseudomonadota</taxon>
        <taxon>Alphaproteobacteria</taxon>
        <taxon>Hyphomicrobiales</taxon>
        <taxon>Boseaceae</taxon>
        <taxon>Bosea</taxon>
    </lineage>
</organism>
<dbReference type="InterPro" id="IPR036388">
    <property type="entry name" value="WH-like_DNA-bd_sf"/>
</dbReference>
<dbReference type="SUPFAM" id="SSF46894">
    <property type="entry name" value="C-terminal effector domain of the bipartite response regulators"/>
    <property type="match status" value="1"/>
</dbReference>
<dbReference type="Gene3D" id="1.10.10.10">
    <property type="entry name" value="Winged helix-like DNA-binding domain superfamily/Winged helix DNA-binding domain"/>
    <property type="match status" value="1"/>
</dbReference>
<dbReference type="InterPro" id="IPR000792">
    <property type="entry name" value="Tscrpt_reg_LuxR_C"/>
</dbReference>
<keyword evidence="3" id="KW-1185">Reference proteome</keyword>
<comment type="caution">
    <text evidence="2">The sequence shown here is derived from an EMBL/GenBank/DDBJ whole genome shotgun (WGS) entry which is preliminary data.</text>
</comment>